<proteinExistence type="predicted"/>
<evidence type="ECO:0008006" key="5">
    <source>
        <dbReference type="Google" id="ProtNLM"/>
    </source>
</evidence>
<name>A0ABM8GF93_9MICO</name>
<keyword evidence="2" id="KW-0472">Membrane</keyword>
<feature type="transmembrane region" description="Helical" evidence="2">
    <location>
        <begin position="54"/>
        <end position="73"/>
    </location>
</feature>
<gene>
    <name evidence="3" type="ORF">GCM10025866_29020</name>
</gene>
<sequence length="92" mass="9634">MTPARLLDMSNEHSEPGHGDSPAAWTAVVVMLVGIAAGTVGLFLHFTYPGSWDILIWAGVIVLVVGAILGFVLKRMGFGVDGSRSVSKASSH</sequence>
<dbReference type="EMBL" id="AP027731">
    <property type="protein sequence ID" value="BDZ46993.1"/>
    <property type="molecule type" value="Genomic_DNA"/>
</dbReference>
<keyword evidence="4" id="KW-1185">Reference proteome</keyword>
<feature type="transmembrane region" description="Helical" evidence="2">
    <location>
        <begin position="23"/>
        <end position="48"/>
    </location>
</feature>
<keyword evidence="2" id="KW-0812">Transmembrane</keyword>
<feature type="region of interest" description="Disordered" evidence="1">
    <location>
        <begin position="1"/>
        <end position="21"/>
    </location>
</feature>
<dbReference type="NCBIfam" id="NF041681">
    <property type="entry name" value="HGxxPAAW"/>
    <property type="match status" value="1"/>
</dbReference>
<keyword evidence="2" id="KW-1133">Transmembrane helix</keyword>
<evidence type="ECO:0000313" key="4">
    <source>
        <dbReference type="Proteomes" id="UP001321498"/>
    </source>
</evidence>
<accession>A0ABM8GF93</accession>
<evidence type="ECO:0000256" key="2">
    <source>
        <dbReference type="SAM" id="Phobius"/>
    </source>
</evidence>
<dbReference type="InterPro" id="IPR046550">
    <property type="entry name" value="DUF6704"/>
</dbReference>
<evidence type="ECO:0000313" key="3">
    <source>
        <dbReference type="EMBL" id="BDZ46993.1"/>
    </source>
</evidence>
<reference evidence="4" key="1">
    <citation type="journal article" date="2019" name="Int. J. Syst. Evol. Microbiol.">
        <title>The Global Catalogue of Microorganisms (GCM) 10K type strain sequencing project: providing services to taxonomists for standard genome sequencing and annotation.</title>
        <authorList>
            <consortium name="The Broad Institute Genomics Platform"/>
            <consortium name="The Broad Institute Genome Sequencing Center for Infectious Disease"/>
            <person name="Wu L."/>
            <person name="Ma J."/>
        </authorList>
    </citation>
    <scope>NUCLEOTIDE SEQUENCE [LARGE SCALE GENOMIC DNA]</scope>
    <source>
        <strain evidence="4">NBRC 108725</strain>
    </source>
</reference>
<dbReference type="Pfam" id="PF20447">
    <property type="entry name" value="DUF6704"/>
    <property type="match status" value="1"/>
</dbReference>
<protein>
    <recommendedName>
        <fullName evidence="5">DUF2631 domain-containing protein</fullName>
    </recommendedName>
</protein>
<dbReference type="Proteomes" id="UP001321498">
    <property type="component" value="Chromosome"/>
</dbReference>
<organism evidence="3 4">
    <name type="scientific">Naasia aerilata</name>
    <dbReference type="NCBI Taxonomy" id="1162966"/>
    <lineage>
        <taxon>Bacteria</taxon>
        <taxon>Bacillati</taxon>
        <taxon>Actinomycetota</taxon>
        <taxon>Actinomycetes</taxon>
        <taxon>Micrococcales</taxon>
        <taxon>Microbacteriaceae</taxon>
        <taxon>Naasia</taxon>
    </lineage>
</organism>
<evidence type="ECO:0000256" key="1">
    <source>
        <dbReference type="SAM" id="MobiDB-lite"/>
    </source>
</evidence>